<protein>
    <submittedName>
        <fullName evidence="3">CpaD family pilus assembly lipoprotein</fullName>
    </submittedName>
</protein>
<organism evidence="3 4">
    <name type="scientific">Croceicoccus esteveae</name>
    <dbReference type="NCBI Taxonomy" id="3075597"/>
    <lineage>
        <taxon>Bacteria</taxon>
        <taxon>Pseudomonadati</taxon>
        <taxon>Pseudomonadota</taxon>
        <taxon>Alphaproteobacteria</taxon>
        <taxon>Sphingomonadales</taxon>
        <taxon>Erythrobacteraceae</taxon>
        <taxon>Croceicoccus</taxon>
    </lineage>
</organism>
<dbReference type="RefSeq" id="WP_311340267.1">
    <property type="nucleotide sequence ID" value="NZ_JAVRHS010000003.1"/>
</dbReference>
<keyword evidence="3" id="KW-0449">Lipoprotein</keyword>
<feature type="region of interest" description="Disordered" evidence="1">
    <location>
        <begin position="206"/>
        <end position="228"/>
    </location>
</feature>
<comment type="caution">
    <text evidence="3">The sequence shown here is derived from an EMBL/GenBank/DDBJ whole genome shotgun (WGS) entry which is preliminary data.</text>
</comment>
<proteinExistence type="predicted"/>
<feature type="transmembrane region" description="Helical" evidence="2">
    <location>
        <begin position="20"/>
        <end position="41"/>
    </location>
</feature>
<evidence type="ECO:0000256" key="1">
    <source>
        <dbReference type="SAM" id="MobiDB-lite"/>
    </source>
</evidence>
<keyword evidence="2" id="KW-0472">Membrane</keyword>
<evidence type="ECO:0000256" key="2">
    <source>
        <dbReference type="SAM" id="Phobius"/>
    </source>
</evidence>
<gene>
    <name evidence="3" type="ORF">RM533_05800</name>
</gene>
<evidence type="ECO:0000313" key="3">
    <source>
        <dbReference type="EMBL" id="MDT0575693.1"/>
    </source>
</evidence>
<keyword evidence="4" id="KW-1185">Reference proteome</keyword>
<dbReference type="Pfam" id="PF09476">
    <property type="entry name" value="Pilus_CpaD"/>
    <property type="match status" value="1"/>
</dbReference>
<evidence type="ECO:0000313" key="4">
    <source>
        <dbReference type="Proteomes" id="UP001259803"/>
    </source>
</evidence>
<keyword evidence="2" id="KW-0812">Transmembrane</keyword>
<reference evidence="3 4" key="1">
    <citation type="submission" date="2023-09" db="EMBL/GenBank/DDBJ databases">
        <authorList>
            <person name="Rey-Velasco X."/>
        </authorList>
    </citation>
    <scope>NUCLEOTIDE SEQUENCE [LARGE SCALE GENOMIC DNA]</scope>
    <source>
        <strain evidence="3 4">F390</strain>
    </source>
</reference>
<dbReference type="Proteomes" id="UP001259803">
    <property type="component" value="Unassembled WGS sequence"/>
</dbReference>
<name>A0ABU2ZGH3_9SPHN</name>
<sequence>MSPSHIAGSLRNSLGNGGRQAGAGFAIMLLAALSGCIGGVATNRSLYSQKQPVVESTRHIFTVSGATTLLPVQEQARLNAWLSSFMIGDGDSVTILSGGAGLLARRDLAGIIEAHGLLPTMISSFAAEPLPPGVAQIVLTRARAFVPGCPDWSAKSDANPANATHPGYGCAVNSNVAAMIANPHDLLRGQAEVGNTVAKTASKAIDSYRQQPPSGINGLAELPRQQDR</sequence>
<dbReference type="InterPro" id="IPR019027">
    <property type="entry name" value="Pilus_biogenesis_CpaD-related"/>
</dbReference>
<dbReference type="EMBL" id="JAVRHS010000003">
    <property type="protein sequence ID" value="MDT0575693.1"/>
    <property type="molecule type" value="Genomic_DNA"/>
</dbReference>
<keyword evidence="2" id="KW-1133">Transmembrane helix</keyword>
<accession>A0ABU2ZGH3</accession>